<dbReference type="AlphaFoldDB" id="A0AAV5LAP2"/>
<protein>
    <submittedName>
        <fullName evidence="2">Uncharacterized protein</fullName>
    </submittedName>
</protein>
<organism evidence="2 3">
    <name type="scientific">Rubroshorea leprosula</name>
    <dbReference type="NCBI Taxonomy" id="152421"/>
    <lineage>
        <taxon>Eukaryota</taxon>
        <taxon>Viridiplantae</taxon>
        <taxon>Streptophyta</taxon>
        <taxon>Embryophyta</taxon>
        <taxon>Tracheophyta</taxon>
        <taxon>Spermatophyta</taxon>
        <taxon>Magnoliopsida</taxon>
        <taxon>eudicotyledons</taxon>
        <taxon>Gunneridae</taxon>
        <taxon>Pentapetalae</taxon>
        <taxon>rosids</taxon>
        <taxon>malvids</taxon>
        <taxon>Malvales</taxon>
        <taxon>Dipterocarpaceae</taxon>
        <taxon>Rubroshorea</taxon>
    </lineage>
</organism>
<evidence type="ECO:0000313" key="3">
    <source>
        <dbReference type="Proteomes" id="UP001054252"/>
    </source>
</evidence>
<feature type="transmembrane region" description="Helical" evidence="1">
    <location>
        <begin position="57"/>
        <end position="78"/>
    </location>
</feature>
<keyword evidence="1" id="KW-1133">Transmembrane helix</keyword>
<comment type="caution">
    <text evidence="2">The sequence shown here is derived from an EMBL/GenBank/DDBJ whole genome shotgun (WGS) entry which is preliminary data.</text>
</comment>
<evidence type="ECO:0000313" key="2">
    <source>
        <dbReference type="EMBL" id="GKV34295.1"/>
    </source>
</evidence>
<proteinExistence type="predicted"/>
<dbReference type="Proteomes" id="UP001054252">
    <property type="component" value="Unassembled WGS sequence"/>
</dbReference>
<dbReference type="EMBL" id="BPVZ01000104">
    <property type="protein sequence ID" value="GKV34295.1"/>
    <property type="molecule type" value="Genomic_DNA"/>
</dbReference>
<feature type="transmembrane region" description="Helical" evidence="1">
    <location>
        <begin position="20"/>
        <end position="37"/>
    </location>
</feature>
<reference evidence="2 3" key="1">
    <citation type="journal article" date="2021" name="Commun. Biol.">
        <title>The genome of Shorea leprosula (Dipterocarpaceae) highlights the ecological relevance of drought in aseasonal tropical rainforests.</title>
        <authorList>
            <person name="Ng K.K.S."/>
            <person name="Kobayashi M.J."/>
            <person name="Fawcett J.A."/>
            <person name="Hatakeyama M."/>
            <person name="Paape T."/>
            <person name="Ng C.H."/>
            <person name="Ang C.C."/>
            <person name="Tnah L.H."/>
            <person name="Lee C.T."/>
            <person name="Nishiyama T."/>
            <person name="Sese J."/>
            <person name="O'Brien M.J."/>
            <person name="Copetti D."/>
            <person name="Mohd Noor M.I."/>
            <person name="Ong R.C."/>
            <person name="Putra M."/>
            <person name="Sireger I.Z."/>
            <person name="Indrioko S."/>
            <person name="Kosugi Y."/>
            <person name="Izuno A."/>
            <person name="Isagi Y."/>
            <person name="Lee S.L."/>
            <person name="Shimizu K.K."/>
        </authorList>
    </citation>
    <scope>NUCLEOTIDE SEQUENCE [LARGE SCALE GENOMIC DNA]</scope>
    <source>
        <strain evidence="2">214</strain>
    </source>
</reference>
<accession>A0AAV5LAP2</accession>
<name>A0AAV5LAP2_9ROSI</name>
<keyword evidence="1" id="KW-0812">Transmembrane</keyword>
<keyword evidence="3" id="KW-1185">Reference proteome</keyword>
<sequence length="118" mass="13185">MPLSSIESSTTFISRFDAKLTLCSLYFFFIVAFPFPLKLIVVDSIGAEILYTEAHDLLSFFFSFGCVSIFYPSILLTTQNHSPSPCERPSDQALHLIPLKVLYPPGPQSLLTTKTDCE</sequence>
<evidence type="ECO:0000256" key="1">
    <source>
        <dbReference type="SAM" id="Phobius"/>
    </source>
</evidence>
<keyword evidence="1" id="KW-0472">Membrane</keyword>
<gene>
    <name evidence="2" type="ORF">SLEP1_g42673</name>
</gene>